<dbReference type="SUPFAM" id="SSF56235">
    <property type="entry name" value="N-terminal nucleophile aminohydrolases (Ntn hydrolases)"/>
    <property type="match status" value="1"/>
</dbReference>
<sequence>MGETILKANAKKVRRLGNSVIAGFSGATADALTLFERLEQKLEAYPDQLLRASVELAKDWRQDKALRRLDALLLVADRSITLTLTGTGDVLEPSDGVMAIGSGGMYALAAARALLELDSWTAEQIARRAMHIASEICVFTNEQLTCEVLQAA</sequence>
<dbReference type="GO" id="GO:0004298">
    <property type="term" value="F:threonine-type endopeptidase activity"/>
    <property type="evidence" value="ECO:0007669"/>
    <property type="project" value="UniProtKB-KW"/>
</dbReference>
<gene>
    <name evidence="5" type="ORF">F1559_002076</name>
</gene>
<keyword evidence="6" id="KW-1185">Reference proteome</keyword>
<evidence type="ECO:0000313" key="6">
    <source>
        <dbReference type="Proteomes" id="UP000530660"/>
    </source>
</evidence>
<dbReference type="GO" id="GO:0005839">
    <property type="term" value="C:proteasome core complex"/>
    <property type="evidence" value="ECO:0007669"/>
    <property type="project" value="InterPro"/>
</dbReference>
<dbReference type="Pfam" id="PF00227">
    <property type="entry name" value="Proteasome"/>
    <property type="match status" value="1"/>
</dbReference>
<dbReference type="GO" id="GO:0051603">
    <property type="term" value="P:proteolysis involved in protein catabolic process"/>
    <property type="evidence" value="ECO:0007669"/>
    <property type="project" value="InterPro"/>
</dbReference>
<dbReference type="PANTHER" id="PTHR32194:SF7">
    <property type="entry name" value="ATP-DEPENDENT PROTEASE SUBUNIT HSLV"/>
    <property type="match status" value="1"/>
</dbReference>
<dbReference type="EMBL" id="VWRR01000003">
    <property type="protein sequence ID" value="KAF6004427.1"/>
    <property type="molecule type" value="Genomic_DNA"/>
</dbReference>
<organism evidence="5 6">
    <name type="scientific">Cyanidiococcus yangmingshanensis</name>
    <dbReference type="NCBI Taxonomy" id="2690220"/>
    <lineage>
        <taxon>Eukaryota</taxon>
        <taxon>Rhodophyta</taxon>
        <taxon>Bangiophyceae</taxon>
        <taxon>Cyanidiales</taxon>
        <taxon>Cyanidiaceae</taxon>
        <taxon>Cyanidiococcus</taxon>
    </lineage>
</organism>
<dbReference type="Proteomes" id="UP000530660">
    <property type="component" value="Unassembled WGS sequence"/>
</dbReference>
<keyword evidence="3" id="KW-0888">Threonine protease</keyword>
<reference evidence="5 6" key="1">
    <citation type="journal article" date="2020" name="J. Phycol.">
        <title>Comparative genome analysis reveals Cyanidiococcus gen. nov., a new extremophilic red algal genus sister to Cyanidioschyzon (Cyanidioschyzonaceae, Rhodophyta).</title>
        <authorList>
            <person name="Liu S.-L."/>
            <person name="Chiang Y.-R."/>
            <person name="Yoon H.S."/>
            <person name="Fu H.-Y."/>
        </authorList>
    </citation>
    <scope>NUCLEOTIDE SEQUENCE [LARGE SCALE GENOMIC DNA]</scope>
    <source>
        <strain evidence="5 6">THAL066</strain>
    </source>
</reference>
<accession>A0A7J7IPH4</accession>
<comment type="similarity">
    <text evidence="1">Belongs to the peptidase T1B family. HslV subfamily.</text>
</comment>
<dbReference type="PROSITE" id="PS51476">
    <property type="entry name" value="PROTEASOME_BETA_2"/>
    <property type="match status" value="1"/>
</dbReference>
<evidence type="ECO:0000256" key="4">
    <source>
        <dbReference type="ARBA" id="ARBA00022801"/>
    </source>
</evidence>
<evidence type="ECO:0000313" key="5">
    <source>
        <dbReference type="EMBL" id="KAF6004427.1"/>
    </source>
</evidence>
<name>A0A7J7IPH4_9RHOD</name>
<evidence type="ECO:0000256" key="3">
    <source>
        <dbReference type="ARBA" id="ARBA00022698"/>
    </source>
</evidence>
<dbReference type="InterPro" id="IPR001353">
    <property type="entry name" value="Proteasome_sua/b"/>
</dbReference>
<evidence type="ECO:0000256" key="2">
    <source>
        <dbReference type="ARBA" id="ARBA00022670"/>
    </source>
</evidence>
<protein>
    <submittedName>
        <fullName evidence="5">Uncharacterized protein</fullName>
    </submittedName>
</protein>
<proteinExistence type="inferred from homology"/>
<dbReference type="NCBIfam" id="NF003964">
    <property type="entry name" value="PRK05456.1"/>
    <property type="match status" value="1"/>
</dbReference>
<dbReference type="Gene3D" id="3.60.20.10">
    <property type="entry name" value="Glutamine Phosphoribosylpyrophosphate, subunit 1, domain 1"/>
    <property type="match status" value="1"/>
</dbReference>
<comment type="caution">
    <text evidence="5">The sequence shown here is derived from an EMBL/GenBank/DDBJ whole genome shotgun (WGS) entry which is preliminary data.</text>
</comment>
<keyword evidence="4" id="KW-0378">Hydrolase</keyword>
<dbReference type="GO" id="GO:0009376">
    <property type="term" value="C:HslUV protease complex"/>
    <property type="evidence" value="ECO:0007669"/>
    <property type="project" value="InterPro"/>
</dbReference>
<dbReference type="InterPro" id="IPR023333">
    <property type="entry name" value="Proteasome_suB-type"/>
</dbReference>
<dbReference type="NCBIfam" id="TIGR03692">
    <property type="entry name" value="ATP_dep_HslV"/>
    <property type="match status" value="1"/>
</dbReference>
<evidence type="ECO:0000256" key="1">
    <source>
        <dbReference type="ARBA" id="ARBA00006053"/>
    </source>
</evidence>
<dbReference type="PANTHER" id="PTHR32194">
    <property type="entry name" value="METALLOPROTEASE TLDD"/>
    <property type="match status" value="1"/>
</dbReference>
<dbReference type="AlphaFoldDB" id="A0A7J7IPH4"/>
<dbReference type="OrthoDB" id="276825at2759"/>
<keyword evidence="2" id="KW-0645">Protease</keyword>
<dbReference type="InterPro" id="IPR029055">
    <property type="entry name" value="Ntn_hydrolases_N"/>
</dbReference>
<dbReference type="InterPro" id="IPR022281">
    <property type="entry name" value="ATP-dep_Prtase_HsIV_su"/>
</dbReference>